<keyword evidence="7" id="KW-1185">Reference proteome</keyword>
<evidence type="ECO:0000256" key="4">
    <source>
        <dbReference type="PROSITE-ProRule" id="PRU00464"/>
    </source>
</evidence>
<feature type="short sequence motif" description="Histidine triad motif" evidence="4">
    <location>
        <begin position="132"/>
        <end position="136"/>
    </location>
</feature>
<evidence type="ECO:0000313" key="6">
    <source>
        <dbReference type="EMBL" id="APT84880.1"/>
    </source>
</evidence>
<dbReference type="Gene3D" id="3.30.428.10">
    <property type="entry name" value="HIT-like"/>
    <property type="match status" value="1"/>
</dbReference>
<dbReference type="InterPro" id="IPR011146">
    <property type="entry name" value="HIT-like"/>
</dbReference>
<reference evidence="6 7" key="1">
    <citation type="submission" date="2014-08" db="EMBL/GenBank/DDBJ databases">
        <title>Complete genome sequence of Corynebacterium aquilae S-613T(T) (=DSM 44791(T)), isolated from the choana of a healthy golden eagle.</title>
        <authorList>
            <person name="Ruckert C."/>
            <person name="Albersmeier A."/>
            <person name="Winkler A."/>
            <person name="Kalinowski J."/>
        </authorList>
    </citation>
    <scope>NUCLEOTIDE SEQUENCE [LARGE SCALE GENOMIC DNA]</scope>
    <source>
        <strain evidence="6 7">S-613</strain>
    </source>
</reference>
<gene>
    <name evidence="6" type="ORF">CAQU_07130</name>
</gene>
<feature type="domain" description="HIT" evidence="5">
    <location>
        <begin position="38"/>
        <end position="147"/>
    </location>
</feature>
<dbReference type="PANTHER" id="PTHR42997">
    <property type="entry name" value="HIT FAMILY HYDROLASE"/>
    <property type="match status" value="1"/>
</dbReference>
<sequence length="183" mass="20154">MSYQGAGVEDRLERLWTPYRMHYITSGPSTTGKKRANPFVEVPKLSDEEGLIVARGELVYCLMNLYPYNSGHMLVVPYREVAQLEDLTPEESAELFAFGQHAIRALKAVSNPQGINVGFNLGQSSGGSVREHLHMHVVPRWAGDSSFITVIDGVKVLPQMLGQTRTLLAQAWQQTDGPGVSSV</sequence>
<dbReference type="AlphaFoldDB" id="A0A1L7CG93"/>
<feature type="active site" description="Tele-AMP-histidine intermediate" evidence="2">
    <location>
        <position position="134"/>
    </location>
</feature>
<dbReference type="GO" id="GO:0003824">
    <property type="term" value="F:catalytic activity"/>
    <property type="evidence" value="ECO:0007669"/>
    <property type="project" value="InterPro"/>
</dbReference>
<dbReference type="InterPro" id="IPR052908">
    <property type="entry name" value="AP-4-A_phosphorylase"/>
</dbReference>
<dbReference type="STRING" id="1431546.CAQU_07130"/>
<evidence type="ECO:0000256" key="3">
    <source>
        <dbReference type="PIRSR" id="PIRSR639383-2"/>
    </source>
</evidence>
<name>A0A1L7CG93_9CORY</name>
<dbReference type="GO" id="GO:0000166">
    <property type="term" value="F:nucleotide binding"/>
    <property type="evidence" value="ECO:0007669"/>
    <property type="project" value="UniProtKB-KW"/>
</dbReference>
<feature type="binding site" evidence="3">
    <location>
        <position position="64"/>
    </location>
    <ligand>
        <name>substrate</name>
    </ligand>
</feature>
<protein>
    <recommendedName>
        <fullName evidence="5">HIT domain-containing protein</fullName>
    </recommendedName>
</protein>
<evidence type="ECO:0000256" key="2">
    <source>
        <dbReference type="PIRSR" id="PIRSR639383-1"/>
    </source>
</evidence>
<dbReference type="Pfam" id="PF01230">
    <property type="entry name" value="HIT"/>
    <property type="match status" value="1"/>
</dbReference>
<organism evidence="6 7">
    <name type="scientific">Corynebacterium aquilae DSM 44791</name>
    <dbReference type="NCBI Taxonomy" id="1431546"/>
    <lineage>
        <taxon>Bacteria</taxon>
        <taxon>Bacillati</taxon>
        <taxon>Actinomycetota</taxon>
        <taxon>Actinomycetes</taxon>
        <taxon>Mycobacteriales</taxon>
        <taxon>Corynebacteriaceae</taxon>
        <taxon>Corynebacterium</taxon>
    </lineage>
</organism>
<dbReference type="SUPFAM" id="SSF54197">
    <property type="entry name" value="HIT-like"/>
    <property type="match status" value="1"/>
</dbReference>
<evidence type="ECO:0000256" key="1">
    <source>
        <dbReference type="ARBA" id="ARBA00022741"/>
    </source>
</evidence>
<dbReference type="PANTHER" id="PTHR42997:SF1">
    <property type="entry name" value="AP-4-A PHOSPHORYLASE"/>
    <property type="match status" value="1"/>
</dbReference>
<dbReference type="Proteomes" id="UP000185478">
    <property type="component" value="Chromosome"/>
</dbReference>
<feature type="binding site" evidence="3">
    <location>
        <position position="136"/>
    </location>
    <ligand>
        <name>substrate</name>
    </ligand>
</feature>
<dbReference type="PROSITE" id="PS51084">
    <property type="entry name" value="HIT_2"/>
    <property type="match status" value="1"/>
</dbReference>
<accession>A0A1L7CG93</accession>
<proteinExistence type="predicted"/>
<dbReference type="CDD" id="cd01275">
    <property type="entry name" value="FHIT"/>
    <property type="match status" value="1"/>
</dbReference>
<dbReference type="KEGG" id="caqu:CAQU_07130"/>
<dbReference type="InterPro" id="IPR039383">
    <property type="entry name" value="FHIT"/>
</dbReference>
<dbReference type="EMBL" id="CP009245">
    <property type="protein sequence ID" value="APT84880.1"/>
    <property type="molecule type" value="Genomic_DNA"/>
</dbReference>
<evidence type="ECO:0000259" key="5">
    <source>
        <dbReference type="PROSITE" id="PS51084"/>
    </source>
</evidence>
<dbReference type="InterPro" id="IPR036265">
    <property type="entry name" value="HIT-like_sf"/>
</dbReference>
<keyword evidence="1" id="KW-0547">Nucleotide-binding</keyword>
<feature type="binding site" evidence="3">
    <location>
        <begin position="126"/>
        <end position="129"/>
    </location>
    <ligand>
        <name>substrate</name>
    </ligand>
</feature>
<evidence type="ECO:0000313" key="7">
    <source>
        <dbReference type="Proteomes" id="UP000185478"/>
    </source>
</evidence>